<protein>
    <submittedName>
        <fullName evidence="1">Uncharacterized protein</fullName>
    </submittedName>
</protein>
<evidence type="ECO:0000313" key="2">
    <source>
        <dbReference type="Proteomes" id="UP000299102"/>
    </source>
</evidence>
<organism evidence="1 2">
    <name type="scientific">Eumeta variegata</name>
    <name type="common">Bagworm moth</name>
    <name type="synonym">Eumeta japonica</name>
    <dbReference type="NCBI Taxonomy" id="151549"/>
    <lineage>
        <taxon>Eukaryota</taxon>
        <taxon>Metazoa</taxon>
        <taxon>Ecdysozoa</taxon>
        <taxon>Arthropoda</taxon>
        <taxon>Hexapoda</taxon>
        <taxon>Insecta</taxon>
        <taxon>Pterygota</taxon>
        <taxon>Neoptera</taxon>
        <taxon>Endopterygota</taxon>
        <taxon>Lepidoptera</taxon>
        <taxon>Glossata</taxon>
        <taxon>Ditrysia</taxon>
        <taxon>Tineoidea</taxon>
        <taxon>Psychidae</taxon>
        <taxon>Oiketicinae</taxon>
        <taxon>Eumeta</taxon>
    </lineage>
</organism>
<reference evidence="1 2" key="1">
    <citation type="journal article" date="2019" name="Commun. Biol.">
        <title>The bagworm genome reveals a unique fibroin gene that provides high tensile strength.</title>
        <authorList>
            <person name="Kono N."/>
            <person name="Nakamura H."/>
            <person name="Ohtoshi R."/>
            <person name="Tomita M."/>
            <person name="Numata K."/>
            <person name="Arakawa K."/>
        </authorList>
    </citation>
    <scope>NUCLEOTIDE SEQUENCE [LARGE SCALE GENOMIC DNA]</scope>
</reference>
<gene>
    <name evidence="1" type="ORF">EVAR_53578_1</name>
</gene>
<evidence type="ECO:0000313" key="1">
    <source>
        <dbReference type="EMBL" id="GBP75537.1"/>
    </source>
</evidence>
<keyword evidence="2" id="KW-1185">Reference proteome</keyword>
<name>A0A4C1YME5_EUMVA</name>
<sequence length="119" mass="13321">MVTFNLTLDVTFKNGTRHAHRPEEPLSPNWKKSLFFRDHLSGAQCDRYATMHAGKDTLNNYTFSFKSTPPLTVRAGRAAARRTLKPHFGFRDDIRVLRAACARGRAAVACAIEALNECA</sequence>
<proteinExistence type="predicted"/>
<dbReference type="EMBL" id="BGZK01001252">
    <property type="protein sequence ID" value="GBP75537.1"/>
    <property type="molecule type" value="Genomic_DNA"/>
</dbReference>
<dbReference type="AlphaFoldDB" id="A0A4C1YME5"/>
<dbReference type="Proteomes" id="UP000299102">
    <property type="component" value="Unassembled WGS sequence"/>
</dbReference>
<comment type="caution">
    <text evidence="1">The sequence shown here is derived from an EMBL/GenBank/DDBJ whole genome shotgun (WGS) entry which is preliminary data.</text>
</comment>
<accession>A0A4C1YME5</accession>